<dbReference type="AlphaFoldDB" id="A0A9P7G6M3"/>
<proteinExistence type="predicted"/>
<reference evidence="2" key="1">
    <citation type="submission" date="2020-07" db="EMBL/GenBank/DDBJ databases">
        <authorList>
            <person name="Nieuwenhuis M."/>
            <person name="Van De Peppel L.J.J."/>
        </authorList>
    </citation>
    <scope>NUCLEOTIDE SEQUENCE</scope>
    <source>
        <strain evidence="2">AP01</strain>
        <tissue evidence="2">Mycelium</tissue>
    </source>
</reference>
<reference evidence="2" key="2">
    <citation type="submission" date="2021-10" db="EMBL/GenBank/DDBJ databases">
        <title>Phylogenomics reveals ancestral predisposition of the termite-cultivated fungus Termitomyces towards a domesticated lifestyle.</title>
        <authorList>
            <person name="Auxier B."/>
            <person name="Grum-Grzhimaylo A."/>
            <person name="Cardenas M.E."/>
            <person name="Lodge J.D."/>
            <person name="Laessoe T."/>
            <person name="Pedersen O."/>
            <person name="Smith M.E."/>
            <person name="Kuyper T.W."/>
            <person name="Franco-Molano E.A."/>
            <person name="Baroni T.J."/>
            <person name="Aanen D.K."/>
        </authorList>
    </citation>
    <scope>NUCLEOTIDE SEQUENCE</scope>
    <source>
        <strain evidence="2">AP01</strain>
        <tissue evidence="2">Mycelium</tissue>
    </source>
</reference>
<protein>
    <submittedName>
        <fullName evidence="2">Uncharacterized protein</fullName>
    </submittedName>
</protein>
<name>A0A9P7G6M3_9AGAR</name>
<feature type="region of interest" description="Disordered" evidence="1">
    <location>
        <begin position="149"/>
        <end position="172"/>
    </location>
</feature>
<organism evidence="2 3">
    <name type="scientific">Asterophora parasitica</name>
    <dbReference type="NCBI Taxonomy" id="117018"/>
    <lineage>
        <taxon>Eukaryota</taxon>
        <taxon>Fungi</taxon>
        <taxon>Dikarya</taxon>
        <taxon>Basidiomycota</taxon>
        <taxon>Agaricomycotina</taxon>
        <taxon>Agaricomycetes</taxon>
        <taxon>Agaricomycetidae</taxon>
        <taxon>Agaricales</taxon>
        <taxon>Tricholomatineae</taxon>
        <taxon>Lyophyllaceae</taxon>
        <taxon>Asterophora</taxon>
    </lineage>
</organism>
<evidence type="ECO:0000256" key="1">
    <source>
        <dbReference type="SAM" id="MobiDB-lite"/>
    </source>
</evidence>
<dbReference type="Proteomes" id="UP000775547">
    <property type="component" value="Unassembled WGS sequence"/>
</dbReference>
<accession>A0A9P7G6M3</accession>
<gene>
    <name evidence="2" type="ORF">DXG03_004440</name>
</gene>
<comment type="caution">
    <text evidence="2">The sequence shown here is derived from an EMBL/GenBank/DDBJ whole genome shotgun (WGS) entry which is preliminary data.</text>
</comment>
<evidence type="ECO:0000313" key="2">
    <source>
        <dbReference type="EMBL" id="KAG5641677.1"/>
    </source>
</evidence>
<sequence>MANLSRTAKSGSSWTLQDLQSYHNSLNQADAPVLRRTGQRLARKRVDLPLLICGEKRHAKTNVCVADGSQNMNTILVVQAVSSSKLNSQEPVNAREQLVAEAVTAFNQNNVQRENVGLPPVEEKVMAGIVMVGSTPEFFKTPVTQILSTHPPWDLSPRRNPRDLFSSIRSSS</sequence>
<dbReference type="OrthoDB" id="3258141at2759"/>
<keyword evidence="3" id="KW-1185">Reference proteome</keyword>
<evidence type="ECO:0000313" key="3">
    <source>
        <dbReference type="Proteomes" id="UP000775547"/>
    </source>
</evidence>
<dbReference type="EMBL" id="JABCKV010000266">
    <property type="protein sequence ID" value="KAG5641677.1"/>
    <property type="molecule type" value="Genomic_DNA"/>
</dbReference>